<dbReference type="Proteomes" id="UP001177003">
    <property type="component" value="Chromosome 4"/>
</dbReference>
<evidence type="ECO:0000313" key="2">
    <source>
        <dbReference type="Proteomes" id="UP001177003"/>
    </source>
</evidence>
<dbReference type="EMBL" id="OX465080">
    <property type="protein sequence ID" value="CAI9281991.1"/>
    <property type="molecule type" value="Genomic_DNA"/>
</dbReference>
<name>A0AA35YXA7_LACSI</name>
<dbReference type="PANTHER" id="PTHR31973:SF187">
    <property type="entry name" value="MUTATOR TRANSPOSASE MUDRA PROTEIN"/>
    <property type="match status" value="1"/>
</dbReference>
<dbReference type="PANTHER" id="PTHR31973">
    <property type="entry name" value="POLYPROTEIN, PUTATIVE-RELATED"/>
    <property type="match status" value="1"/>
</dbReference>
<proteinExistence type="predicted"/>
<sequence>MTLISNQHKGLVEFVKEKLPLVKHRQCARHEYANFKKVYNGIDYKRHFWAASMATIKSYFIGTMDELKEMNGSAYDHLMARNLESWSRAFFSEGRACKAVKNGISESFNYIIREARTKPLHTMLEKIGMYVMERFCRMSTKHLTFREDGKTKASQYVKGVHEGIHMDNKDEGMQDVMLVEDFKGDKHDRQLLASRYS</sequence>
<protein>
    <submittedName>
        <fullName evidence="1">Uncharacterized protein</fullName>
    </submittedName>
</protein>
<organism evidence="1 2">
    <name type="scientific">Lactuca saligna</name>
    <name type="common">Willowleaf lettuce</name>
    <dbReference type="NCBI Taxonomy" id="75948"/>
    <lineage>
        <taxon>Eukaryota</taxon>
        <taxon>Viridiplantae</taxon>
        <taxon>Streptophyta</taxon>
        <taxon>Embryophyta</taxon>
        <taxon>Tracheophyta</taxon>
        <taxon>Spermatophyta</taxon>
        <taxon>Magnoliopsida</taxon>
        <taxon>eudicotyledons</taxon>
        <taxon>Gunneridae</taxon>
        <taxon>Pentapetalae</taxon>
        <taxon>asterids</taxon>
        <taxon>campanulids</taxon>
        <taxon>Asterales</taxon>
        <taxon>Asteraceae</taxon>
        <taxon>Cichorioideae</taxon>
        <taxon>Cichorieae</taxon>
        <taxon>Lactucinae</taxon>
        <taxon>Lactuca</taxon>
    </lineage>
</organism>
<keyword evidence="2" id="KW-1185">Reference proteome</keyword>
<accession>A0AA35YXA7</accession>
<dbReference type="AlphaFoldDB" id="A0AA35YXA7"/>
<evidence type="ECO:0000313" key="1">
    <source>
        <dbReference type="EMBL" id="CAI9281991.1"/>
    </source>
</evidence>
<reference evidence="1" key="1">
    <citation type="submission" date="2023-04" db="EMBL/GenBank/DDBJ databases">
        <authorList>
            <person name="Vijverberg K."/>
            <person name="Xiong W."/>
            <person name="Schranz E."/>
        </authorList>
    </citation>
    <scope>NUCLEOTIDE SEQUENCE</scope>
</reference>
<gene>
    <name evidence="1" type="ORF">LSALG_LOCUS21653</name>
</gene>